<proteinExistence type="predicted"/>
<dbReference type="PANTHER" id="PTHR42188">
    <property type="entry name" value="23S RRNA-SPECIFIC ENDONUCLEASE VAPC20"/>
    <property type="match status" value="1"/>
</dbReference>
<dbReference type="SUPFAM" id="SSF88723">
    <property type="entry name" value="PIN domain-like"/>
    <property type="match status" value="1"/>
</dbReference>
<dbReference type="PANTHER" id="PTHR42188:SF1">
    <property type="entry name" value="23S RRNA-SPECIFIC ENDONUCLEASE VAPC20"/>
    <property type="match status" value="1"/>
</dbReference>
<evidence type="ECO:0000313" key="2">
    <source>
        <dbReference type="EMBL" id="KKN02440.1"/>
    </source>
</evidence>
<dbReference type="EMBL" id="LAZR01005148">
    <property type="protein sequence ID" value="KKN02440.1"/>
    <property type="molecule type" value="Genomic_DNA"/>
</dbReference>
<comment type="caution">
    <text evidence="2">The sequence shown here is derived from an EMBL/GenBank/DDBJ whole genome shotgun (WGS) entry which is preliminary data.</text>
</comment>
<organism evidence="2">
    <name type="scientific">marine sediment metagenome</name>
    <dbReference type="NCBI Taxonomy" id="412755"/>
    <lineage>
        <taxon>unclassified sequences</taxon>
        <taxon>metagenomes</taxon>
        <taxon>ecological metagenomes</taxon>
    </lineage>
</organism>
<dbReference type="Gene3D" id="3.40.50.1010">
    <property type="entry name" value="5'-nuclease"/>
    <property type="match status" value="1"/>
</dbReference>
<accession>A0A0F9M4V0</accession>
<dbReference type="InterPro" id="IPR029060">
    <property type="entry name" value="PIN-like_dom_sf"/>
</dbReference>
<dbReference type="InterPro" id="IPR039018">
    <property type="entry name" value="VapC20-like"/>
</dbReference>
<dbReference type="GO" id="GO:0016075">
    <property type="term" value="P:rRNA catabolic process"/>
    <property type="evidence" value="ECO:0007669"/>
    <property type="project" value="TreeGrafter"/>
</dbReference>
<dbReference type="Pfam" id="PF01850">
    <property type="entry name" value="PIN"/>
    <property type="match status" value="1"/>
</dbReference>
<name>A0A0F9M4V0_9ZZZZ</name>
<feature type="domain" description="PIN" evidence="1">
    <location>
        <begin position="5"/>
        <end position="130"/>
    </location>
</feature>
<dbReference type="AlphaFoldDB" id="A0A0F9M4V0"/>
<gene>
    <name evidence="2" type="ORF">LCGC14_1117730</name>
</gene>
<protein>
    <recommendedName>
        <fullName evidence="1">PIN domain-containing protein</fullName>
    </recommendedName>
</protein>
<dbReference type="GO" id="GO:0004521">
    <property type="term" value="F:RNA endonuclease activity"/>
    <property type="evidence" value="ECO:0007669"/>
    <property type="project" value="InterPro"/>
</dbReference>
<dbReference type="InterPro" id="IPR002716">
    <property type="entry name" value="PIN_dom"/>
</dbReference>
<evidence type="ECO:0000259" key="1">
    <source>
        <dbReference type="Pfam" id="PF01850"/>
    </source>
</evidence>
<reference evidence="2" key="1">
    <citation type="journal article" date="2015" name="Nature">
        <title>Complex archaea that bridge the gap between prokaryotes and eukaryotes.</title>
        <authorList>
            <person name="Spang A."/>
            <person name="Saw J.H."/>
            <person name="Jorgensen S.L."/>
            <person name="Zaremba-Niedzwiedzka K."/>
            <person name="Martijn J."/>
            <person name="Lind A.E."/>
            <person name="van Eijk R."/>
            <person name="Schleper C."/>
            <person name="Guy L."/>
            <person name="Ettema T.J."/>
        </authorList>
    </citation>
    <scope>NUCLEOTIDE SEQUENCE</scope>
</reference>
<sequence length="143" mass="17136">MKALIVDSCVWNAAFHKRDNHHEKGRKFLEWFNNRNDIKVYINDYIISETLAFLRRKLTKRVDITNKIINMFLTDERIEVFYTSKENFNLAIDIFRQYDKLSLVDSIIVLNYLKTEPICLISYDEGFDTYTKITRLEDPNNID</sequence>